<dbReference type="EMBL" id="AP023321">
    <property type="protein sequence ID" value="BCI60098.1"/>
    <property type="molecule type" value="Genomic_DNA"/>
</dbReference>
<dbReference type="CDD" id="cd00118">
    <property type="entry name" value="LysM"/>
    <property type="match status" value="1"/>
</dbReference>
<dbReference type="Gene3D" id="3.10.350.10">
    <property type="entry name" value="LysM domain"/>
    <property type="match status" value="1"/>
</dbReference>
<keyword evidence="4" id="KW-1185">Reference proteome</keyword>
<evidence type="ECO:0000313" key="4">
    <source>
        <dbReference type="Proteomes" id="UP000593890"/>
    </source>
</evidence>
<dbReference type="InterPro" id="IPR036779">
    <property type="entry name" value="LysM_dom_sf"/>
</dbReference>
<proteinExistence type="predicted"/>
<dbReference type="InterPro" id="IPR024300">
    <property type="entry name" value="SipL_SPOCS_dom"/>
</dbReference>
<sequence>MDFNVTQETVAINEVVFEGNAEQPVDLDLTLPDYCPDMARVLKCQVTPMISSRQMNGAELTVEGKTMIRLLYVDDGMKSVHCMEQSTAFSATFSLKTEPMSPIVQVSASVDYVNCRAVSSRRADIHGAFTLHARVQDKCMRQVMADASGCGIQLNKKVVPVSNIVGMAERPFTVSEVLDLPQGKPSAVSILRSGCVARVTDYKAIANKVIVKGDLTIRTLYCSEDDSMELTEHTIPISQIVDLEGIEDDCICDVRFDVLSSDLQLKADSSGENRLICAEVRLAAVVSAYRSAEVPMICDAYSTDYEVKCDSREVSLEKVLEVLCRDSTAKFTFDLPSDDITNVCDLWSEAGPASSEVSDGKLLIKAPLTICMLALDSSCTPVYFERTAELQYDWEIPSDVQSVRADPCITVLSSSFSLMGADRIEVRVEFRVEGCVYATCQQQAMCSLEPDEENPKQRQQTAALTLYFADQGERVWDIARRYSTSVDAVMRENGLENDRLSERGMLMIPIC</sequence>
<organism evidence="3 4">
    <name type="scientific">Solibaculum mannosilyticum</name>
    <dbReference type="NCBI Taxonomy" id="2780922"/>
    <lineage>
        <taxon>Bacteria</taxon>
        <taxon>Bacillati</taxon>
        <taxon>Bacillota</taxon>
        <taxon>Clostridia</taxon>
        <taxon>Eubacteriales</taxon>
        <taxon>Oscillospiraceae</taxon>
        <taxon>Solibaculum</taxon>
    </lineage>
</organism>
<feature type="domain" description="LysM" evidence="1">
    <location>
        <begin position="472"/>
        <end position="500"/>
    </location>
</feature>
<evidence type="ECO:0000259" key="2">
    <source>
        <dbReference type="Pfam" id="PF12673"/>
    </source>
</evidence>
<dbReference type="Proteomes" id="UP000593890">
    <property type="component" value="Chromosome"/>
</dbReference>
<dbReference type="AlphaFoldDB" id="A0A7I8D012"/>
<evidence type="ECO:0008006" key="5">
    <source>
        <dbReference type="Google" id="ProtNLM"/>
    </source>
</evidence>
<evidence type="ECO:0000313" key="3">
    <source>
        <dbReference type="EMBL" id="BCI60098.1"/>
    </source>
</evidence>
<dbReference type="SUPFAM" id="SSF54106">
    <property type="entry name" value="LysM domain"/>
    <property type="match status" value="1"/>
</dbReference>
<name>A0A7I8D012_9FIRM</name>
<dbReference type="InterPro" id="IPR018392">
    <property type="entry name" value="LysM"/>
</dbReference>
<feature type="domain" description="SipL SPOCS" evidence="2">
    <location>
        <begin position="37"/>
        <end position="116"/>
    </location>
</feature>
<reference evidence="4" key="1">
    <citation type="submission" date="2020-07" db="EMBL/GenBank/DDBJ databases">
        <title>Complete genome sequencing of Clostridia bacterium strain 12CBH8.</title>
        <authorList>
            <person name="Sakamoto M."/>
            <person name="Murakami T."/>
            <person name="Mori H."/>
        </authorList>
    </citation>
    <scope>NUCLEOTIDE SEQUENCE [LARGE SCALE GENOMIC DNA]</scope>
    <source>
        <strain evidence="4">12CBH8</strain>
    </source>
</reference>
<evidence type="ECO:0000259" key="1">
    <source>
        <dbReference type="Pfam" id="PF01476"/>
    </source>
</evidence>
<dbReference type="Pfam" id="PF01476">
    <property type="entry name" value="LysM"/>
    <property type="match status" value="1"/>
</dbReference>
<feature type="domain" description="SipL SPOCS" evidence="2">
    <location>
        <begin position="190"/>
        <end position="263"/>
    </location>
</feature>
<protein>
    <recommendedName>
        <fullName evidence="5">LysM domain-containing protein</fullName>
    </recommendedName>
</protein>
<dbReference type="Pfam" id="PF12673">
    <property type="entry name" value="SipL"/>
    <property type="match status" value="2"/>
</dbReference>
<dbReference type="KEGG" id="sman:C12CBH8_07370"/>
<dbReference type="RefSeq" id="WP_090266584.1">
    <property type="nucleotide sequence ID" value="NZ_AP023321.1"/>
</dbReference>
<accession>A0A7I8D012</accession>
<gene>
    <name evidence="3" type="ORF">C12CBH8_07370</name>
</gene>